<keyword evidence="3" id="KW-1185">Reference proteome</keyword>
<name>A0A1U7W5B1_NICSY</name>
<organism evidence="3 4">
    <name type="scientific">Nicotiana sylvestris</name>
    <name type="common">Wood tobacco</name>
    <name type="synonym">South American tobacco</name>
    <dbReference type="NCBI Taxonomy" id="4096"/>
    <lineage>
        <taxon>Eukaryota</taxon>
        <taxon>Viridiplantae</taxon>
        <taxon>Streptophyta</taxon>
        <taxon>Embryophyta</taxon>
        <taxon>Tracheophyta</taxon>
        <taxon>Spermatophyta</taxon>
        <taxon>Magnoliopsida</taxon>
        <taxon>eudicotyledons</taxon>
        <taxon>Gunneridae</taxon>
        <taxon>Pentapetalae</taxon>
        <taxon>asterids</taxon>
        <taxon>lamiids</taxon>
        <taxon>Solanales</taxon>
        <taxon>Solanaceae</taxon>
        <taxon>Nicotianoideae</taxon>
        <taxon>Nicotianeae</taxon>
        <taxon>Nicotiana</taxon>
    </lineage>
</organism>
<protein>
    <submittedName>
        <fullName evidence="4">Uncharacterized protein LOC104225154</fullName>
    </submittedName>
</protein>
<evidence type="ECO:0000259" key="2">
    <source>
        <dbReference type="Pfam" id="PF14244"/>
    </source>
</evidence>
<dbReference type="InterPro" id="IPR029472">
    <property type="entry name" value="Copia-like_N"/>
</dbReference>
<dbReference type="KEGG" id="nsy:104225154"/>
<dbReference type="Pfam" id="PF14244">
    <property type="entry name" value="Retrotran_gag_3"/>
    <property type="match status" value="1"/>
</dbReference>
<dbReference type="GeneID" id="104225154"/>
<reference evidence="4" key="2">
    <citation type="submission" date="2025-08" db="UniProtKB">
        <authorList>
            <consortium name="RefSeq"/>
        </authorList>
    </citation>
    <scope>IDENTIFICATION</scope>
    <source>
        <tissue evidence="4">Leaf</tissue>
    </source>
</reference>
<dbReference type="eggNOG" id="KOG0017">
    <property type="taxonomic scope" value="Eukaryota"/>
</dbReference>
<feature type="domain" description="Retrotransposon Copia-like N-terminal" evidence="2">
    <location>
        <begin position="39"/>
        <end position="85"/>
    </location>
</feature>
<proteinExistence type="predicted"/>
<sequence>MAVDDQTLSPGVVDDTASSVQTPPQITLTHDSSYPFYLHPSDSPGMILVNSIFDGRSYGGWRGAVLIALSAKNKLGFIDGTISVPVASAASLKLWSRCNDMVISWLLNSLSKEIAESVLYSKTTREIWKELEDRFGQSNGALLYQLQKELNDTVQGCSDIAGYYTKVKRIWDELDSLDTCVHCSCDCSCGGKSRSLKSHQDGRLIQFLMGLNEAYSGVKSNILMASPPRSINHAYSLLIQDEK</sequence>
<dbReference type="OrthoDB" id="1274219at2759"/>
<dbReference type="PANTHER" id="PTHR37610:SF6">
    <property type="entry name" value="GAG-POLYPEPTIDE OF LTR COPIA-TYPE-RELATED"/>
    <property type="match status" value="1"/>
</dbReference>
<evidence type="ECO:0000313" key="3">
    <source>
        <dbReference type="Proteomes" id="UP000189701"/>
    </source>
</evidence>
<feature type="region of interest" description="Disordered" evidence="1">
    <location>
        <begin position="1"/>
        <end position="24"/>
    </location>
</feature>
<dbReference type="AlphaFoldDB" id="A0A1U7W5B1"/>
<gene>
    <name evidence="4" type="primary">LOC104225154</name>
</gene>
<dbReference type="RefSeq" id="XP_009775227.1">
    <property type="nucleotide sequence ID" value="XM_009776925.1"/>
</dbReference>
<evidence type="ECO:0000313" key="4">
    <source>
        <dbReference type="RefSeq" id="XP_009775227.1"/>
    </source>
</evidence>
<accession>A0A1U7W5B1</accession>
<dbReference type="Proteomes" id="UP000189701">
    <property type="component" value="Unplaced"/>
</dbReference>
<reference evidence="3" key="1">
    <citation type="journal article" date="2013" name="Genome Biol.">
        <title>Reference genomes and transcriptomes of Nicotiana sylvestris and Nicotiana tomentosiformis.</title>
        <authorList>
            <person name="Sierro N."/>
            <person name="Battey J.N."/>
            <person name="Ouadi S."/>
            <person name="Bovet L."/>
            <person name="Goepfert S."/>
            <person name="Bakaher N."/>
            <person name="Peitsch M.C."/>
            <person name="Ivanov N.V."/>
        </authorList>
    </citation>
    <scope>NUCLEOTIDE SEQUENCE [LARGE SCALE GENOMIC DNA]</scope>
</reference>
<evidence type="ECO:0000256" key="1">
    <source>
        <dbReference type="SAM" id="MobiDB-lite"/>
    </source>
</evidence>
<dbReference type="PANTHER" id="PTHR37610">
    <property type="entry name" value="CCHC-TYPE DOMAIN-CONTAINING PROTEIN"/>
    <property type="match status" value="1"/>
</dbReference>